<accession>A0A556U7W8</accession>
<keyword evidence="1" id="KW-0677">Repeat</keyword>
<evidence type="ECO:0000313" key="4">
    <source>
        <dbReference type="EMBL" id="TSN76563.1"/>
    </source>
</evidence>
<gene>
    <name evidence="4" type="ORF">Baya_8716</name>
</gene>
<dbReference type="PROSITE" id="PS50088">
    <property type="entry name" value="ANK_REPEAT"/>
    <property type="match status" value="2"/>
</dbReference>
<protein>
    <submittedName>
        <fullName evidence="4">Cyclin-dependent kinase 4 inhibitor D</fullName>
    </submittedName>
</protein>
<evidence type="ECO:0000313" key="5">
    <source>
        <dbReference type="Proteomes" id="UP000319801"/>
    </source>
</evidence>
<evidence type="ECO:0000256" key="1">
    <source>
        <dbReference type="ARBA" id="ARBA00022737"/>
    </source>
</evidence>
<dbReference type="GO" id="GO:0005737">
    <property type="term" value="C:cytoplasm"/>
    <property type="evidence" value="ECO:0007669"/>
    <property type="project" value="TreeGrafter"/>
</dbReference>
<dbReference type="OrthoDB" id="163438at2759"/>
<evidence type="ECO:0000256" key="2">
    <source>
        <dbReference type="ARBA" id="ARBA00023043"/>
    </source>
</evidence>
<dbReference type="Pfam" id="PF00023">
    <property type="entry name" value="Ank"/>
    <property type="match status" value="1"/>
</dbReference>
<dbReference type="InterPro" id="IPR050776">
    <property type="entry name" value="Ank_Repeat/CDKN_Inhibitor"/>
</dbReference>
<dbReference type="GO" id="GO:0005634">
    <property type="term" value="C:nucleus"/>
    <property type="evidence" value="ECO:0007669"/>
    <property type="project" value="TreeGrafter"/>
</dbReference>
<dbReference type="GO" id="GO:0019901">
    <property type="term" value="F:protein kinase binding"/>
    <property type="evidence" value="ECO:0007669"/>
    <property type="project" value="TreeGrafter"/>
</dbReference>
<dbReference type="Pfam" id="PF12796">
    <property type="entry name" value="Ank_2"/>
    <property type="match status" value="1"/>
</dbReference>
<keyword evidence="5" id="KW-1185">Reference proteome</keyword>
<sequence>MAEAPDVNRLSTAAARGDLRETEQILQSNINVNATNIFGRTPLQVVKLGCPFVAEALLRAGADPNVHDVIGRLTVTHDAARDGYVDMLQVLLRYGANVNLQDDAGNLPLHLAAREGHQGAVELLAPLTAHPFLPNRAGLTPLQLALHHHRDETARWLENYRHVPSQPE</sequence>
<dbReference type="AlphaFoldDB" id="A0A556U7W8"/>
<keyword evidence="2 3" id="KW-0040">ANK repeat</keyword>
<comment type="caution">
    <text evidence="4">The sequence shown here is derived from an EMBL/GenBank/DDBJ whole genome shotgun (WGS) entry which is preliminary data.</text>
</comment>
<name>A0A556U7W8_BAGYA</name>
<dbReference type="InterPro" id="IPR036770">
    <property type="entry name" value="Ankyrin_rpt-contain_sf"/>
</dbReference>
<dbReference type="GO" id="GO:2000045">
    <property type="term" value="P:regulation of G1/S transition of mitotic cell cycle"/>
    <property type="evidence" value="ECO:0007669"/>
    <property type="project" value="TreeGrafter"/>
</dbReference>
<dbReference type="PROSITE" id="PS50297">
    <property type="entry name" value="ANK_REP_REGION"/>
    <property type="match status" value="2"/>
</dbReference>
<dbReference type="SUPFAM" id="SSF48403">
    <property type="entry name" value="Ankyrin repeat"/>
    <property type="match status" value="1"/>
</dbReference>
<feature type="repeat" description="ANK" evidence="3">
    <location>
        <begin position="71"/>
        <end position="103"/>
    </location>
</feature>
<dbReference type="PANTHER" id="PTHR24201:SF9">
    <property type="entry name" value="CYCLIN-DEPENDENT KINASE 4 INHIBITOR C"/>
    <property type="match status" value="1"/>
</dbReference>
<dbReference type="GO" id="GO:0008285">
    <property type="term" value="P:negative regulation of cell population proliferation"/>
    <property type="evidence" value="ECO:0007669"/>
    <property type="project" value="TreeGrafter"/>
</dbReference>
<dbReference type="PANTHER" id="PTHR24201">
    <property type="entry name" value="ANK_REP_REGION DOMAIN-CONTAINING PROTEIN"/>
    <property type="match status" value="1"/>
</dbReference>
<feature type="repeat" description="ANK" evidence="3">
    <location>
        <begin position="104"/>
        <end position="136"/>
    </location>
</feature>
<dbReference type="Proteomes" id="UP000319801">
    <property type="component" value="Unassembled WGS sequence"/>
</dbReference>
<evidence type="ECO:0000256" key="3">
    <source>
        <dbReference type="PROSITE-ProRule" id="PRU00023"/>
    </source>
</evidence>
<dbReference type="InterPro" id="IPR002110">
    <property type="entry name" value="Ankyrin_rpt"/>
</dbReference>
<proteinExistence type="predicted"/>
<dbReference type="Gene3D" id="1.25.40.20">
    <property type="entry name" value="Ankyrin repeat-containing domain"/>
    <property type="match status" value="1"/>
</dbReference>
<dbReference type="GO" id="GO:0004861">
    <property type="term" value="F:cyclin-dependent protein serine/threonine kinase inhibitor activity"/>
    <property type="evidence" value="ECO:0007669"/>
    <property type="project" value="TreeGrafter"/>
</dbReference>
<organism evidence="4 5">
    <name type="scientific">Bagarius yarrelli</name>
    <name type="common">Goonch</name>
    <name type="synonym">Bagrus yarrelli</name>
    <dbReference type="NCBI Taxonomy" id="175774"/>
    <lineage>
        <taxon>Eukaryota</taxon>
        <taxon>Metazoa</taxon>
        <taxon>Chordata</taxon>
        <taxon>Craniata</taxon>
        <taxon>Vertebrata</taxon>
        <taxon>Euteleostomi</taxon>
        <taxon>Actinopterygii</taxon>
        <taxon>Neopterygii</taxon>
        <taxon>Teleostei</taxon>
        <taxon>Ostariophysi</taxon>
        <taxon>Siluriformes</taxon>
        <taxon>Sisoridae</taxon>
        <taxon>Sisorinae</taxon>
        <taxon>Bagarius</taxon>
    </lineage>
</organism>
<reference evidence="4 5" key="1">
    <citation type="journal article" date="2019" name="Genome Biol. Evol.">
        <title>Whole-Genome Sequencing of the Giant Devil Catfish, Bagarius yarrelli.</title>
        <authorList>
            <person name="Jiang W."/>
            <person name="Lv Y."/>
            <person name="Cheng L."/>
            <person name="Yang K."/>
            <person name="Chao B."/>
            <person name="Wang X."/>
            <person name="Li Y."/>
            <person name="Pan X."/>
            <person name="You X."/>
            <person name="Zhang Y."/>
            <person name="Yang J."/>
            <person name="Li J."/>
            <person name="Zhang X."/>
            <person name="Liu S."/>
            <person name="Sun C."/>
            <person name="Yang J."/>
            <person name="Shi Q."/>
        </authorList>
    </citation>
    <scope>NUCLEOTIDE SEQUENCE [LARGE SCALE GENOMIC DNA]</scope>
    <source>
        <strain evidence="4">JWS20170419001</strain>
        <tissue evidence="4">Muscle</tissue>
    </source>
</reference>
<dbReference type="EMBL" id="VCAZ01000060">
    <property type="protein sequence ID" value="TSN76563.1"/>
    <property type="molecule type" value="Genomic_DNA"/>
</dbReference>
<dbReference type="SMART" id="SM00248">
    <property type="entry name" value="ANK"/>
    <property type="match status" value="5"/>
</dbReference>